<keyword evidence="3" id="KW-1185">Reference proteome</keyword>
<comment type="caution">
    <text evidence="2">The sequence shown here is derived from an EMBL/GenBank/DDBJ whole genome shotgun (WGS) entry which is preliminary data.</text>
</comment>
<evidence type="ECO:0000313" key="2">
    <source>
        <dbReference type="EMBL" id="KAL0468545.1"/>
    </source>
</evidence>
<keyword evidence="1" id="KW-0175">Coiled coil</keyword>
<evidence type="ECO:0000313" key="3">
    <source>
        <dbReference type="Proteomes" id="UP001451303"/>
    </source>
</evidence>
<dbReference type="EMBL" id="JAVLET010000007">
    <property type="protein sequence ID" value="KAL0468545.1"/>
    <property type="molecule type" value="Genomic_DNA"/>
</dbReference>
<reference evidence="2 3" key="1">
    <citation type="submission" date="2023-09" db="EMBL/GenBank/DDBJ databases">
        <title>Multi-omics analysis of a traditional fermented food reveals byproduct-associated fungal strains for waste-to-food upcycling.</title>
        <authorList>
            <consortium name="Lawrence Berkeley National Laboratory"/>
            <person name="Rekdal V.M."/>
            <person name="Villalobos-Escobedo J.M."/>
            <person name="Rodriguez-Valeron N."/>
            <person name="Garcia M.O."/>
            <person name="Vasquez D.P."/>
            <person name="Damayanti I."/>
            <person name="Sorensen P.M."/>
            <person name="Baidoo E.E."/>
            <person name="De Carvalho A.C."/>
            <person name="Riley R."/>
            <person name="Lipzen A."/>
            <person name="He G."/>
            <person name="Yan M."/>
            <person name="Haridas S."/>
            <person name="Daum C."/>
            <person name="Yoshinaga Y."/>
            <person name="Ng V."/>
            <person name="Grigoriev I.V."/>
            <person name="Munk R."/>
            <person name="Nuraida L."/>
            <person name="Wijaya C.H."/>
            <person name="Morales P.-C."/>
            <person name="Keasling J.D."/>
        </authorList>
    </citation>
    <scope>NUCLEOTIDE SEQUENCE [LARGE SCALE GENOMIC DNA]</scope>
    <source>
        <strain evidence="2 3">FGSC 2613</strain>
    </source>
</reference>
<sequence length="184" mass="20544">MADNTGRQDDSSDVIATPYNTSLHSVSVHHHRRDILTVKSPSTTHPITPTTTTTINGNTANWRKLSQPRARRLLTRRGTTYTSLTKLGSGRTTSLHDILGSQSEECQSLSGSGLRMHFASLDKIAIAASIEERIRSVEGELNRLREEREEMVRELELGDEMERAGAGDVDERWEEGVMVIDEMI</sequence>
<protein>
    <submittedName>
        <fullName evidence="2">Uncharacterized protein</fullName>
    </submittedName>
</protein>
<evidence type="ECO:0000256" key="1">
    <source>
        <dbReference type="SAM" id="Coils"/>
    </source>
</evidence>
<feature type="coiled-coil region" evidence="1">
    <location>
        <begin position="127"/>
        <end position="161"/>
    </location>
</feature>
<organism evidence="2 3">
    <name type="scientific">Neurospora intermedia</name>
    <dbReference type="NCBI Taxonomy" id="5142"/>
    <lineage>
        <taxon>Eukaryota</taxon>
        <taxon>Fungi</taxon>
        <taxon>Dikarya</taxon>
        <taxon>Ascomycota</taxon>
        <taxon>Pezizomycotina</taxon>
        <taxon>Sordariomycetes</taxon>
        <taxon>Sordariomycetidae</taxon>
        <taxon>Sordariales</taxon>
        <taxon>Sordariaceae</taxon>
        <taxon>Neurospora</taxon>
    </lineage>
</organism>
<proteinExistence type="predicted"/>
<gene>
    <name evidence="2" type="ORF">QR685DRAFT_573808</name>
</gene>
<accession>A0ABR3D757</accession>
<dbReference type="Proteomes" id="UP001451303">
    <property type="component" value="Unassembled WGS sequence"/>
</dbReference>
<name>A0ABR3D757_NEUIN</name>